<gene>
    <name evidence="1" type="ORF">THITH_02740</name>
</gene>
<sequence length="121" mass="13700">MHMKRGSKAVGQQLAEIAERLPEEQQRTLLEFAQFLLARVPEAEDAPLPEPKPIPRPEEESVIKAMRRLSETYFMLDRGPLFNEASALMGQHVMQGKPAAEVIDELEVVFAAHYERVRSSS</sequence>
<reference evidence="1 2" key="1">
    <citation type="submission" date="2013-12" db="EMBL/GenBank/DDBJ databases">
        <authorList>
            <consortium name="DOE Joint Genome Institute"/>
            <person name="Muyzer G."/>
            <person name="Huntemann M."/>
            <person name="Han J."/>
            <person name="Chen A."/>
            <person name="Kyrpides N."/>
            <person name="Mavromatis K."/>
            <person name="Markowitz V."/>
            <person name="Palaniappan K."/>
            <person name="Ivanova N."/>
            <person name="Schaumberg A."/>
            <person name="Pati A."/>
            <person name="Liolios K."/>
            <person name="Nordberg H.P."/>
            <person name="Cantor M.N."/>
            <person name="Hua S.X."/>
            <person name="Woyke T."/>
        </authorList>
    </citation>
    <scope>NUCLEOTIDE SEQUENCE [LARGE SCALE GENOMIC DNA]</scope>
    <source>
        <strain evidence="1 2">ARh 1</strain>
    </source>
</reference>
<evidence type="ECO:0000313" key="2">
    <source>
        <dbReference type="Proteomes" id="UP000005289"/>
    </source>
</evidence>
<dbReference type="EMBL" id="CP007029">
    <property type="protein sequence ID" value="AHE97372.1"/>
    <property type="molecule type" value="Genomic_DNA"/>
</dbReference>
<dbReference type="RefSeq" id="WP_232222284.1">
    <property type="nucleotide sequence ID" value="NZ_CP007029.1"/>
</dbReference>
<organism evidence="1 2">
    <name type="scientific">Thioalkalivibrio paradoxus ARh 1</name>
    <dbReference type="NCBI Taxonomy" id="713585"/>
    <lineage>
        <taxon>Bacteria</taxon>
        <taxon>Pseudomonadati</taxon>
        <taxon>Pseudomonadota</taxon>
        <taxon>Gammaproteobacteria</taxon>
        <taxon>Chromatiales</taxon>
        <taxon>Ectothiorhodospiraceae</taxon>
        <taxon>Thioalkalivibrio</taxon>
    </lineage>
</organism>
<proteinExistence type="predicted"/>
<dbReference type="Proteomes" id="UP000005289">
    <property type="component" value="Chromosome"/>
</dbReference>
<evidence type="ECO:0000313" key="1">
    <source>
        <dbReference type="EMBL" id="AHE97372.1"/>
    </source>
</evidence>
<evidence type="ECO:0008006" key="3">
    <source>
        <dbReference type="Google" id="ProtNLM"/>
    </source>
</evidence>
<dbReference type="KEGG" id="tti:THITH_02740"/>
<keyword evidence="2" id="KW-1185">Reference proteome</keyword>
<accession>W0DJF6</accession>
<name>W0DJF6_9GAMM</name>
<dbReference type="HOGENOM" id="CLU_138601_0_0_6"/>
<dbReference type="AlphaFoldDB" id="W0DJF6"/>
<dbReference type="STRING" id="713585.THITH_02740"/>
<protein>
    <recommendedName>
        <fullName evidence="3">Crp/Fnr family transcriptional regulator</fullName>
    </recommendedName>
</protein>